<dbReference type="RefSeq" id="XP_011021226.1">
    <property type="nucleotide sequence ID" value="XM_011022924.1"/>
</dbReference>
<dbReference type="GO" id="GO:0007346">
    <property type="term" value="P:regulation of mitotic cell cycle"/>
    <property type="evidence" value="ECO:0007669"/>
    <property type="project" value="InterPro"/>
</dbReference>
<gene>
    <name evidence="3" type="primary">LOC105123363</name>
</gene>
<proteinExistence type="predicted"/>
<evidence type="ECO:0000313" key="2">
    <source>
        <dbReference type="Proteomes" id="UP000694918"/>
    </source>
</evidence>
<dbReference type="InterPro" id="IPR039326">
    <property type="entry name" value="Patronus"/>
</dbReference>
<name>A0AAJ6U296_POPEU</name>
<accession>A0AAJ6U296</accession>
<dbReference type="PANTHER" id="PTHR35125">
    <property type="entry name" value="NEURON NAVIGATOR 1-LIKE-RELATED"/>
    <property type="match status" value="1"/>
</dbReference>
<evidence type="ECO:0000256" key="1">
    <source>
        <dbReference type="SAM" id="MobiDB-lite"/>
    </source>
</evidence>
<dbReference type="Proteomes" id="UP000694918">
    <property type="component" value="Unplaced"/>
</dbReference>
<reference evidence="3" key="1">
    <citation type="submission" date="2025-08" db="UniProtKB">
        <authorList>
            <consortium name="RefSeq"/>
        </authorList>
    </citation>
    <scope>IDENTIFICATION</scope>
</reference>
<feature type="compositionally biased region" description="Basic and acidic residues" evidence="1">
    <location>
        <begin position="35"/>
        <end position="45"/>
    </location>
</feature>
<protein>
    <submittedName>
        <fullName evidence="3">Uncharacterized protein LOC105123363 isoform X1</fullName>
    </submittedName>
</protein>
<dbReference type="PANTHER" id="PTHR35125:SF2">
    <property type="entry name" value="PROTEIN PATRONUS 2-LIKE"/>
    <property type="match status" value="1"/>
</dbReference>
<organism evidence="2 3">
    <name type="scientific">Populus euphratica</name>
    <name type="common">Euphrates poplar</name>
    <dbReference type="NCBI Taxonomy" id="75702"/>
    <lineage>
        <taxon>Eukaryota</taxon>
        <taxon>Viridiplantae</taxon>
        <taxon>Streptophyta</taxon>
        <taxon>Embryophyta</taxon>
        <taxon>Tracheophyta</taxon>
        <taxon>Spermatophyta</taxon>
        <taxon>Magnoliopsida</taxon>
        <taxon>eudicotyledons</taxon>
        <taxon>Gunneridae</taxon>
        <taxon>Pentapetalae</taxon>
        <taxon>rosids</taxon>
        <taxon>fabids</taxon>
        <taxon>Malpighiales</taxon>
        <taxon>Salicaceae</taxon>
        <taxon>Saliceae</taxon>
        <taxon>Populus</taxon>
    </lineage>
</organism>
<keyword evidence="2" id="KW-1185">Reference proteome</keyword>
<dbReference type="GeneID" id="105123363"/>
<sequence length="208" mass="23272">MILQNIPLNSFTAPMASLVSRRKPLGDLSNSIKTDAPRIPRDASKTKSILKASGKVQNAGRKPLSDISNSRKPETKKKSSNATLSVLTEEPDRNSEIAEEKFLHNHEECIKAQTRAMDIDEFLQSIGLNDGFSKKLGVSCSPPTITMKSPPRPLQLEAMTEQLHEDKSCENKLDSSSPIRTPISPKQYMDWWKDHDDNCINFKLIETP</sequence>
<dbReference type="AlphaFoldDB" id="A0AAJ6U296"/>
<dbReference type="KEGG" id="peu:105123363"/>
<feature type="region of interest" description="Disordered" evidence="1">
    <location>
        <begin position="22"/>
        <end position="82"/>
    </location>
</feature>
<evidence type="ECO:0000313" key="3">
    <source>
        <dbReference type="RefSeq" id="XP_011021226.1"/>
    </source>
</evidence>